<dbReference type="GO" id="GO:0032991">
    <property type="term" value="C:protein-containing complex"/>
    <property type="evidence" value="ECO:0007669"/>
    <property type="project" value="TreeGrafter"/>
</dbReference>
<dbReference type="SMART" id="SM00179">
    <property type="entry name" value="EGF_CA"/>
    <property type="match status" value="3"/>
</dbReference>
<evidence type="ECO:0000256" key="1">
    <source>
        <dbReference type="ARBA" id="ARBA00022536"/>
    </source>
</evidence>
<comment type="caution">
    <text evidence="9">The sequence shown here is derived from an EMBL/GenBank/DDBJ whole genome shotgun (WGS) entry which is preliminary data.</text>
</comment>
<evidence type="ECO:0000256" key="7">
    <source>
        <dbReference type="SAM" id="SignalP"/>
    </source>
</evidence>
<keyword evidence="3" id="KW-0677">Repeat</keyword>
<feature type="signal peptide" evidence="7">
    <location>
        <begin position="1"/>
        <end position="22"/>
    </location>
</feature>
<reference evidence="9" key="1">
    <citation type="submission" date="2022-03" db="EMBL/GenBank/DDBJ databases">
        <authorList>
            <person name="Martin C."/>
        </authorList>
    </citation>
    <scope>NUCLEOTIDE SEQUENCE</scope>
</reference>
<dbReference type="GO" id="GO:0045197">
    <property type="term" value="P:establishment or maintenance of epithelial cell apical/basal polarity"/>
    <property type="evidence" value="ECO:0007669"/>
    <property type="project" value="TreeGrafter"/>
</dbReference>
<accession>A0A8S4NKT5</accession>
<name>A0A8S4NKT5_OWEFU</name>
<evidence type="ECO:0000256" key="5">
    <source>
        <dbReference type="ARBA" id="ARBA00023180"/>
    </source>
</evidence>
<proteinExistence type="predicted"/>
<feature type="domain" description="EGF-like" evidence="8">
    <location>
        <begin position="65"/>
        <end position="103"/>
    </location>
</feature>
<evidence type="ECO:0000256" key="4">
    <source>
        <dbReference type="ARBA" id="ARBA00023157"/>
    </source>
</evidence>
<comment type="caution">
    <text evidence="6">Lacks conserved residue(s) required for the propagation of feature annotation.</text>
</comment>
<dbReference type="InterPro" id="IPR001881">
    <property type="entry name" value="EGF-like_Ca-bd_dom"/>
</dbReference>
<dbReference type="SUPFAM" id="SSF57196">
    <property type="entry name" value="EGF/Laminin"/>
    <property type="match status" value="4"/>
</dbReference>
<organism evidence="9 10">
    <name type="scientific">Owenia fusiformis</name>
    <name type="common">Polychaete worm</name>
    <dbReference type="NCBI Taxonomy" id="6347"/>
    <lineage>
        <taxon>Eukaryota</taxon>
        <taxon>Metazoa</taxon>
        <taxon>Spiralia</taxon>
        <taxon>Lophotrochozoa</taxon>
        <taxon>Annelida</taxon>
        <taxon>Polychaeta</taxon>
        <taxon>Sedentaria</taxon>
        <taxon>Canalipalpata</taxon>
        <taxon>Sabellida</taxon>
        <taxon>Oweniida</taxon>
        <taxon>Oweniidae</taxon>
        <taxon>Owenia</taxon>
    </lineage>
</organism>
<dbReference type="PROSITE" id="PS50026">
    <property type="entry name" value="EGF_3"/>
    <property type="match status" value="4"/>
</dbReference>
<keyword evidence="1 6" id="KW-0245">EGF-like domain</keyword>
<dbReference type="FunFam" id="2.10.25.10:FF:000095">
    <property type="entry name" value="Notch, isoform B"/>
    <property type="match status" value="1"/>
</dbReference>
<feature type="domain" description="EGF-like" evidence="8">
    <location>
        <begin position="147"/>
        <end position="183"/>
    </location>
</feature>
<dbReference type="AlphaFoldDB" id="A0A8S4NKT5"/>
<dbReference type="GO" id="GO:0007157">
    <property type="term" value="P:heterophilic cell-cell adhesion via plasma membrane cell adhesion molecules"/>
    <property type="evidence" value="ECO:0007669"/>
    <property type="project" value="TreeGrafter"/>
</dbReference>
<dbReference type="EMBL" id="CAIIXF020000004">
    <property type="protein sequence ID" value="CAH1781402.1"/>
    <property type="molecule type" value="Genomic_DNA"/>
</dbReference>
<dbReference type="Gene3D" id="2.10.25.10">
    <property type="entry name" value="Laminin"/>
    <property type="match status" value="4"/>
</dbReference>
<dbReference type="Proteomes" id="UP000749559">
    <property type="component" value="Unassembled WGS sequence"/>
</dbReference>
<evidence type="ECO:0000313" key="10">
    <source>
        <dbReference type="Proteomes" id="UP000749559"/>
    </source>
</evidence>
<sequence length="200" mass="22344">MCTKFCLYVICLMGFAILRVKGETIWPPDPCSGAPCMNGGLCVIVGTEYICVCSPGWSGPRCSRFVDPCIPNPCMNDGRCHNPGQEKEVICKCRPTWIGRRCETKDVCSPNPCQNKGACEYLASDRSEFRCLCGWRYSGQTCSLNRLPDVCLSKPCKHRGRCIERDSKFKCLCKKGRTGKRCEKKIKKCADNPCQNNGKC</sequence>
<keyword evidence="4 6" id="KW-1015">Disulfide bond</keyword>
<feature type="disulfide bond" evidence="6">
    <location>
        <begin position="173"/>
        <end position="182"/>
    </location>
</feature>
<dbReference type="FunFam" id="2.10.25.10:FF:000472">
    <property type="entry name" value="Uncharacterized protein, isoform A"/>
    <property type="match status" value="1"/>
</dbReference>
<dbReference type="GO" id="GO:0005886">
    <property type="term" value="C:plasma membrane"/>
    <property type="evidence" value="ECO:0007669"/>
    <property type="project" value="TreeGrafter"/>
</dbReference>
<dbReference type="PANTHER" id="PTHR24049:SF22">
    <property type="entry name" value="DROSOPHILA CRUMBS HOMOLOG"/>
    <property type="match status" value="1"/>
</dbReference>
<keyword evidence="10" id="KW-1185">Reference proteome</keyword>
<dbReference type="OrthoDB" id="6158846at2759"/>
<dbReference type="Pfam" id="PF00008">
    <property type="entry name" value="EGF"/>
    <property type="match status" value="2"/>
</dbReference>
<feature type="non-terminal residue" evidence="9">
    <location>
        <position position="1"/>
    </location>
</feature>
<dbReference type="SMART" id="SM00181">
    <property type="entry name" value="EGF"/>
    <property type="match status" value="4"/>
</dbReference>
<feature type="chain" id="PRO_5035733730" description="EGF-like domain-containing protein" evidence="7">
    <location>
        <begin position="23"/>
        <end position="200"/>
    </location>
</feature>
<feature type="disulfide bond" evidence="6">
    <location>
        <begin position="74"/>
        <end position="91"/>
    </location>
</feature>
<protein>
    <recommendedName>
        <fullName evidence="8">EGF-like domain-containing protein</fullName>
    </recommendedName>
</protein>
<gene>
    <name evidence="9" type="ORF">OFUS_LOCUS7983</name>
</gene>
<dbReference type="InterPro" id="IPR000742">
    <property type="entry name" value="EGF"/>
</dbReference>
<dbReference type="InterPro" id="IPR051022">
    <property type="entry name" value="Notch_Cell-Fate_Det"/>
</dbReference>
<feature type="domain" description="EGF-like" evidence="8">
    <location>
        <begin position="104"/>
        <end position="143"/>
    </location>
</feature>
<dbReference type="PROSITE" id="PS01186">
    <property type="entry name" value="EGF_2"/>
    <property type="match status" value="1"/>
</dbReference>
<dbReference type="GO" id="GO:0005509">
    <property type="term" value="F:calcium ion binding"/>
    <property type="evidence" value="ECO:0007669"/>
    <property type="project" value="InterPro"/>
</dbReference>
<keyword evidence="5" id="KW-0325">Glycoprotein</keyword>
<evidence type="ECO:0000256" key="6">
    <source>
        <dbReference type="PROSITE-ProRule" id="PRU00076"/>
    </source>
</evidence>
<feature type="disulfide bond" evidence="6">
    <location>
        <begin position="93"/>
        <end position="102"/>
    </location>
</feature>
<keyword evidence="2 7" id="KW-0732">Signal</keyword>
<feature type="disulfide bond" evidence="6">
    <location>
        <begin position="53"/>
        <end position="62"/>
    </location>
</feature>
<evidence type="ECO:0000256" key="3">
    <source>
        <dbReference type="ARBA" id="ARBA00022737"/>
    </source>
</evidence>
<evidence type="ECO:0000313" key="9">
    <source>
        <dbReference type="EMBL" id="CAH1781402.1"/>
    </source>
</evidence>
<feature type="domain" description="EGF-like" evidence="8">
    <location>
        <begin position="27"/>
        <end position="63"/>
    </location>
</feature>
<evidence type="ECO:0000256" key="2">
    <source>
        <dbReference type="ARBA" id="ARBA00022729"/>
    </source>
</evidence>
<dbReference type="PROSITE" id="PS00022">
    <property type="entry name" value="EGF_1"/>
    <property type="match status" value="4"/>
</dbReference>
<feature type="disulfide bond" evidence="6">
    <location>
        <begin position="133"/>
        <end position="142"/>
    </location>
</feature>
<evidence type="ECO:0000259" key="8">
    <source>
        <dbReference type="PROSITE" id="PS50026"/>
    </source>
</evidence>
<dbReference type="PANTHER" id="PTHR24049">
    <property type="entry name" value="CRUMBS FAMILY MEMBER"/>
    <property type="match status" value="1"/>
</dbReference>